<sequence length="70" mass="7506">MIGDGNFLPITHVGSTDIASTSGTSLPLNDVLVCPGITKSLLSVSKLTHDHPCSFEFDNDRVFVKETPMT</sequence>
<evidence type="ECO:0000313" key="2">
    <source>
        <dbReference type="EnsemblPlants" id="Bo24915s010.1"/>
    </source>
</evidence>
<name>A0A0D3AGV7_BRAOL</name>
<evidence type="ECO:0000259" key="1">
    <source>
        <dbReference type="Pfam" id="PF22936"/>
    </source>
</evidence>
<protein>
    <recommendedName>
        <fullName evidence="1">Retrovirus-related Pol polyprotein from transposon TNT 1-94-like beta-barrel domain-containing protein</fullName>
    </recommendedName>
</protein>
<reference evidence="2" key="2">
    <citation type="submission" date="2015-06" db="UniProtKB">
        <authorList>
            <consortium name="EnsemblPlants"/>
        </authorList>
    </citation>
    <scope>IDENTIFICATION</scope>
</reference>
<dbReference type="Pfam" id="PF22936">
    <property type="entry name" value="Pol_BBD"/>
    <property type="match status" value="1"/>
</dbReference>
<keyword evidence="3" id="KW-1185">Reference proteome</keyword>
<dbReference type="AlphaFoldDB" id="A0A0D3AGV7"/>
<dbReference type="HOGENOM" id="CLU_2765291_0_0_1"/>
<proteinExistence type="predicted"/>
<dbReference type="InterPro" id="IPR054722">
    <property type="entry name" value="PolX-like_BBD"/>
</dbReference>
<organism evidence="2 3">
    <name type="scientific">Brassica oleracea var. oleracea</name>
    <dbReference type="NCBI Taxonomy" id="109376"/>
    <lineage>
        <taxon>Eukaryota</taxon>
        <taxon>Viridiplantae</taxon>
        <taxon>Streptophyta</taxon>
        <taxon>Embryophyta</taxon>
        <taxon>Tracheophyta</taxon>
        <taxon>Spermatophyta</taxon>
        <taxon>Magnoliopsida</taxon>
        <taxon>eudicotyledons</taxon>
        <taxon>Gunneridae</taxon>
        <taxon>Pentapetalae</taxon>
        <taxon>rosids</taxon>
        <taxon>malvids</taxon>
        <taxon>Brassicales</taxon>
        <taxon>Brassicaceae</taxon>
        <taxon>Brassiceae</taxon>
        <taxon>Brassica</taxon>
    </lineage>
</organism>
<dbReference type="Proteomes" id="UP000032141">
    <property type="component" value="Unassembled WGS sequence"/>
</dbReference>
<evidence type="ECO:0000313" key="3">
    <source>
        <dbReference type="Proteomes" id="UP000032141"/>
    </source>
</evidence>
<reference evidence="2" key="1">
    <citation type="journal article" date="2014" name="Genome Biol.">
        <title>Transcriptome and methylome profiling reveals relics of genome dominance in the mesopolyploid Brassica oleracea.</title>
        <authorList>
            <person name="Parkin I.A."/>
            <person name="Koh C."/>
            <person name="Tang H."/>
            <person name="Robinson S.J."/>
            <person name="Kagale S."/>
            <person name="Clarke W.E."/>
            <person name="Town C.D."/>
            <person name="Nixon J."/>
            <person name="Krishnakumar V."/>
            <person name="Bidwell S.L."/>
            <person name="Denoeud F."/>
            <person name="Belcram H."/>
            <person name="Links M.G."/>
            <person name="Just J."/>
            <person name="Clarke C."/>
            <person name="Bender T."/>
            <person name="Huebert T."/>
            <person name="Mason A.S."/>
            <person name="Pires J.C."/>
            <person name="Barker G."/>
            <person name="Moore J."/>
            <person name="Walley P.G."/>
            <person name="Manoli S."/>
            <person name="Batley J."/>
            <person name="Edwards D."/>
            <person name="Nelson M.N."/>
            <person name="Wang X."/>
            <person name="Paterson A.H."/>
            <person name="King G."/>
            <person name="Bancroft I."/>
            <person name="Chalhoub B."/>
            <person name="Sharpe A.G."/>
        </authorList>
    </citation>
    <scope>NUCLEOTIDE SEQUENCE [LARGE SCALE GENOMIC DNA]</scope>
    <source>
        <strain evidence="2">cv. TO1000</strain>
    </source>
</reference>
<accession>A0A0D3AGV7</accession>
<dbReference type="eggNOG" id="KOG0017">
    <property type="taxonomic scope" value="Eukaryota"/>
</dbReference>
<dbReference type="OMA" id="LTHDHPC"/>
<dbReference type="EnsemblPlants" id="Bo24915s010.1">
    <property type="protein sequence ID" value="Bo24915s010.1"/>
    <property type="gene ID" value="Bo24915s010"/>
</dbReference>
<feature type="domain" description="Retrovirus-related Pol polyprotein from transposon TNT 1-94-like beta-barrel" evidence="1">
    <location>
        <begin position="2"/>
        <end position="49"/>
    </location>
</feature>
<dbReference type="Gramene" id="Bo24915s010.1">
    <property type="protein sequence ID" value="Bo24915s010.1"/>
    <property type="gene ID" value="Bo24915s010"/>
</dbReference>